<protein>
    <submittedName>
        <fullName evidence="1">Uncharacterized protein</fullName>
    </submittedName>
</protein>
<accession>A0A377Y7S7</accession>
<gene>
    <name evidence="1" type="ORF">NCTC5052_05092</name>
</gene>
<organism evidence="1 2">
    <name type="scientific">Klebsiella pneumoniae</name>
    <dbReference type="NCBI Taxonomy" id="573"/>
    <lineage>
        <taxon>Bacteria</taxon>
        <taxon>Pseudomonadati</taxon>
        <taxon>Pseudomonadota</taxon>
        <taxon>Gammaproteobacteria</taxon>
        <taxon>Enterobacterales</taxon>
        <taxon>Enterobacteriaceae</taxon>
        <taxon>Klebsiella/Raoultella group</taxon>
        <taxon>Klebsiella</taxon>
        <taxon>Klebsiella pneumoniae complex</taxon>
    </lineage>
</organism>
<name>A0A377Y7S7_KLEPN</name>
<proteinExistence type="predicted"/>
<reference evidence="1 2" key="1">
    <citation type="submission" date="2018-06" db="EMBL/GenBank/DDBJ databases">
        <authorList>
            <consortium name="Pathogen Informatics"/>
            <person name="Doyle S."/>
        </authorList>
    </citation>
    <scope>NUCLEOTIDE SEQUENCE [LARGE SCALE GENOMIC DNA]</scope>
    <source>
        <strain evidence="1 2">NCTC5052</strain>
    </source>
</reference>
<evidence type="ECO:0000313" key="1">
    <source>
        <dbReference type="EMBL" id="STT96540.1"/>
    </source>
</evidence>
<evidence type="ECO:0000313" key="2">
    <source>
        <dbReference type="Proteomes" id="UP000254103"/>
    </source>
</evidence>
<sequence length="167" mass="18501">MTRLNPDNIRDVDLLASVDSGEFDGSTPSAVLMLLAKWIGVQECKVYADVTDIRFFRALVTQLWIINHSHAYEEPVFITGDQPGSLPLTPANVRGVLISDLEAPIAKRYGAEQTEAEIRNFYLQMLAYGQGGEITLSPFGVEVLTEIHRAILQDAIYGNSRAKRGLH</sequence>
<dbReference type="EMBL" id="UGLJ01000002">
    <property type="protein sequence ID" value="STT96540.1"/>
    <property type="molecule type" value="Genomic_DNA"/>
</dbReference>
<dbReference type="Proteomes" id="UP000254103">
    <property type="component" value="Unassembled WGS sequence"/>
</dbReference>
<dbReference type="AlphaFoldDB" id="A0A377Y7S7"/>